<dbReference type="SUPFAM" id="SSF56317">
    <property type="entry name" value="Carbon-nitrogen hydrolase"/>
    <property type="match status" value="1"/>
</dbReference>
<name>A0AAQ4CS77_9CREN</name>
<dbReference type="InterPro" id="IPR050345">
    <property type="entry name" value="Aliph_Amidase/BUP"/>
</dbReference>
<keyword evidence="1" id="KW-0378">Hydrolase</keyword>
<proteinExistence type="predicted"/>
<dbReference type="Proteomes" id="UP001319921">
    <property type="component" value="Chromosome"/>
</dbReference>
<organism evidence="3 4">
    <name type="scientific">Saccharolobus caldissimus</name>
    <dbReference type="NCBI Taxonomy" id="1702097"/>
    <lineage>
        <taxon>Archaea</taxon>
        <taxon>Thermoproteota</taxon>
        <taxon>Thermoprotei</taxon>
        <taxon>Sulfolobales</taxon>
        <taxon>Sulfolobaceae</taxon>
        <taxon>Saccharolobus</taxon>
    </lineage>
</organism>
<reference evidence="3 4" key="1">
    <citation type="journal article" date="2022" name="Microbiol. Resour. Announc.">
        <title>Complete Genome Sequence of the Hyperthermophilic and Acidophilic Archaeon Saccharolobus caldissimus Strain HS-3T.</title>
        <authorList>
            <person name="Sakai H.D."/>
            <person name="Kurosawa N."/>
        </authorList>
    </citation>
    <scope>NUCLEOTIDE SEQUENCE [LARGE SCALE GENOMIC DNA]</scope>
    <source>
        <strain evidence="3 4">JCM32116</strain>
    </source>
</reference>
<protein>
    <recommendedName>
        <fullName evidence="2">CN hydrolase domain-containing protein</fullName>
    </recommendedName>
</protein>
<dbReference type="GO" id="GO:0016811">
    <property type="term" value="F:hydrolase activity, acting on carbon-nitrogen (but not peptide) bonds, in linear amides"/>
    <property type="evidence" value="ECO:0007669"/>
    <property type="project" value="TreeGrafter"/>
</dbReference>
<dbReference type="AlphaFoldDB" id="A0AAQ4CS77"/>
<dbReference type="Gene3D" id="3.60.110.10">
    <property type="entry name" value="Carbon-nitrogen hydrolase"/>
    <property type="match status" value="1"/>
</dbReference>
<evidence type="ECO:0000259" key="2">
    <source>
        <dbReference type="PROSITE" id="PS50263"/>
    </source>
</evidence>
<dbReference type="PANTHER" id="PTHR43674:SF14">
    <property type="entry name" value="ALIPHATIC AMIDASE"/>
    <property type="match status" value="1"/>
</dbReference>
<dbReference type="KEGG" id="scas:SACC_16750"/>
<dbReference type="EMBL" id="AP025226">
    <property type="protein sequence ID" value="BDB98658.1"/>
    <property type="molecule type" value="Genomic_DNA"/>
</dbReference>
<dbReference type="PANTHER" id="PTHR43674">
    <property type="entry name" value="NITRILASE C965.09-RELATED"/>
    <property type="match status" value="1"/>
</dbReference>
<keyword evidence="4" id="KW-1185">Reference proteome</keyword>
<evidence type="ECO:0000313" key="3">
    <source>
        <dbReference type="EMBL" id="BDB98658.1"/>
    </source>
</evidence>
<dbReference type="InterPro" id="IPR003010">
    <property type="entry name" value="C-N_Hydrolase"/>
</dbReference>
<dbReference type="InterPro" id="IPR036526">
    <property type="entry name" value="C-N_Hydrolase_sf"/>
</dbReference>
<gene>
    <name evidence="3" type="ORF">SACC_16750</name>
</gene>
<evidence type="ECO:0000256" key="1">
    <source>
        <dbReference type="ARBA" id="ARBA00022801"/>
    </source>
</evidence>
<evidence type="ECO:0000313" key="4">
    <source>
        <dbReference type="Proteomes" id="UP001319921"/>
    </source>
</evidence>
<dbReference type="PROSITE" id="PS50263">
    <property type="entry name" value="CN_HYDROLASE"/>
    <property type="match status" value="1"/>
</dbReference>
<accession>A0AAQ4CS77</accession>
<feature type="domain" description="CN hydrolase" evidence="2">
    <location>
        <begin position="1"/>
        <end position="124"/>
    </location>
</feature>
<sequence>MIYNTKTGLPGLDLIIFSEYSLQGFNPKKWKELSLPIDSEAVDIIKEASKANGVWAVFTLTGEINEDPRKNPYDTALVISNDGKIVLKYRKIMPWVPIEPWYPGNSTFVTEGPKGIKNRSYDLR</sequence>
<dbReference type="Pfam" id="PF00795">
    <property type="entry name" value="CN_hydrolase"/>
    <property type="match status" value="1"/>
</dbReference>